<reference evidence="2 3" key="1">
    <citation type="submission" date="2014-11" db="EMBL/GenBank/DDBJ databases">
        <title>Genome sequence of Microbacterium mangrovi MUSC 115(T).</title>
        <authorList>
            <person name="Lee L.-H."/>
        </authorList>
    </citation>
    <scope>NUCLEOTIDE SEQUENCE [LARGE SCALE GENOMIC DNA]</scope>
    <source>
        <strain evidence="2 3">MUSC 115</strain>
    </source>
</reference>
<dbReference type="Proteomes" id="UP000031030">
    <property type="component" value="Unassembled WGS sequence"/>
</dbReference>
<feature type="region of interest" description="Disordered" evidence="1">
    <location>
        <begin position="1"/>
        <end position="63"/>
    </location>
</feature>
<evidence type="ECO:0000256" key="1">
    <source>
        <dbReference type="SAM" id="MobiDB-lite"/>
    </source>
</evidence>
<dbReference type="AlphaFoldDB" id="A0A0B1ZXV1"/>
<feature type="compositionally biased region" description="Basic and acidic residues" evidence="1">
    <location>
        <begin position="1"/>
        <end position="10"/>
    </location>
</feature>
<evidence type="ECO:0000313" key="3">
    <source>
        <dbReference type="Proteomes" id="UP000031030"/>
    </source>
</evidence>
<comment type="caution">
    <text evidence="2">The sequence shown here is derived from an EMBL/GenBank/DDBJ whole genome shotgun (WGS) entry which is preliminary data.</text>
</comment>
<evidence type="ECO:0000313" key="2">
    <source>
        <dbReference type="EMBL" id="KHK96055.1"/>
    </source>
</evidence>
<feature type="compositionally biased region" description="Basic and acidic residues" evidence="1">
    <location>
        <begin position="22"/>
        <end position="43"/>
    </location>
</feature>
<organism evidence="2 3">
    <name type="scientific">Microbacterium mangrovi</name>
    <dbReference type="NCBI Taxonomy" id="1348253"/>
    <lineage>
        <taxon>Bacteria</taxon>
        <taxon>Bacillati</taxon>
        <taxon>Actinomycetota</taxon>
        <taxon>Actinomycetes</taxon>
        <taxon>Micrococcales</taxon>
        <taxon>Microbacteriaceae</taxon>
        <taxon>Microbacterium</taxon>
    </lineage>
</organism>
<dbReference type="EMBL" id="JTDK01000017">
    <property type="protein sequence ID" value="KHK96055.1"/>
    <property type="molecule type" value="Genomic_DNA"/>
</dbReference>
<proteinExistence type="predicted"/>
<feature type="compositionally biased region" description="Acidic residues" evidence="1">
    <location>
        <begin position="54"/>
        <end position="63"/>
    </location>
</feature>
<gene>
    <name evidence="2" type="ORF">LK09_17065</name>
</gene>
<dbReference type="RefSeq" id="WP_039402260.1">
    <property type="nucleotide sequence ID" value="NZ_JTDK01000017.1"/>
</dbReference>
<sequence>MSDSREHDADGAPADEELQEPSTEKEPEEEPRKPHPDEPEPSHRAVGLGVDYHEPEEPEADGS</sequence>
<name>A0A0B1ZXV1_9MICO</name>
<protein>
    <submittedName>
        <fullName evidence="2">Uncharacterized protein</fullName>
    </submittedName>
</protein>
<keyword evidence="3" id="KW-1185">Reference proteome</keyword>
<accession>A0A0B1ZXV1</accession>